<dbReference type="Proteomes" id="UP000177811">
    <property type="component" value="Unassembled WGS sequence"/>
</dbReference>
<keyword evidence="1" id="KW-1133">Transmembrane helix</keyword>
<accession>A0A1G2KQW1</accession>
<keyword evidence="1" id="KW-0472">Membrane</keyword>
<gene>
    <name evidence="2" type="ORF">A3C16_02690</name>
</gene>
<comment type="caution">
    <text evidence="2">The sequence shown here is derived from an EMBL/GenBank/DDBJ whole genome shotgun (WGS) entry which is preliminary data.</text>
</comment>
<sequence>MHQAFFPPSSKNSAARRSISASRGSGIIEVIVGVAIISIALWGLGTIAAYSHEVVQISGERVRATFLASEGVEAVKNMRDIGWGGQIGTLTASTNYYLAFDAAQERWRSTTTASTIDGFTRTFALYTVYRDANSDIVGTGTLDSGTKRVVVQVSWSRRGNTYQESISTYISDLFDN</sequence>
<protein>
    <recommendedName>
        <fullName evidence="4">Type 4 fimbrial biogenesis protein PilX N-terminal domain-containing protein</fullName>
    </recommendedName>
</protein>
<evidence type="ECO:0000256" key="1">
    <source>
        <dbReference type="SAM" id="Phobius"/>
    </source>
</evidence>
<proteinExistence type="predicted"/>
<keyword evidence="1" id="KW-0812">Transmembrane</keyword>
<feature type="transmembrane region" description="Helical" evidence="1">
    <location>
        <begin position="26"/>
        <end position="50"/>
    </location>
</feature>
<dbReference type="EMBL" id="MHQL01000054">
    <property type="protein sequence ID" value="OHA01770.1"/>
    <property type="molecule type" value="Genomic_DNA"/>
</dbReference>
<name>A0A1G2KQW1_9BACT</name>
<dbReference type="AlphaFoldDB" id="A0A1G2KQW1"/>
<reference evidence="2 3" key="1">
    <citation type="journal article" date="2016" name="Nat. Commun.">
        <title>Thousands of microbial genomes shed light on interconnected biogeochemical processes in an aquifer system.</title>
        <authorList>
            <person name="Anantharaman K."/>
            <person name="Brown C.T."/>
            <person name="Hug L.A."/>
            <person name="Sharon I."/>
            <person name="Castelle C.J."/>
            <person name="Probst A.J."/>
            <person name="Thomas B.C."/>
            <person name="Singh A."/>
            <person name="Wilkins M.J."/>
            <person name="Karaoz U."/>
            <person name="Brodie E.L."/>
            <person name="Williams K.H."/>
            <person name="Hubbard S.S."/>
            <person name="Banfield J.F."/>
        </authorList>
    </citation>
    <scope>NUCLEOTIDE SEQUENCE [LARGE SCALE GENOMIC DNA]</scope>
</reference>
<organism evidence="2 3">
    <name type="scientific">Candidatus Sungbacteria bacterium RIFCSPHIGHO2_02_FULL_51_29</name>
    <dbReference type="NCBI Taxonomy" id="1802273"/>
    <lineage>
        <taxon>Bacteria</taxon>
        <taxon>Candidatus Sungiibacteriota</taxon>
    </lineage>
</organism>
<evidence type="ECO:0000313" key="2">
    <source>
        <dbReference type="EMBL" id="OHA01770.1"/>
    </source>
</evidence>
<evidence type="ECO:0000313" key="3">
    <source>
        <dbReference type="Proteomes" id="UP000177811"/>
    </source>
</evidence>
<evidence type="ECO:0008006" key="4">
    <source>
        <dbReference type="Google" id="ProtNLM"/>
    </source>
</evidence>